<evidence type="ECO:0000256" key="1">
    <source>
        <dbReference type="ARBA" id="ARBA00004514"/>
    </source>
</evidence>
<keyword evidence="3" id="KW-0963">Cytoplasm</keyword>
<keyword evidence="8 13" id="KW-0472">Membrane</keyword>
<keyword evidence="7 13" id="KW-1133">Transmembrane helix</keyword>
<evidence type="ECO:0000256" key="3">
    <source>
        <dbReference type="ARBA" id="ARBA00022490"/>
    </source>
</evidence>
<evidence type="ECO:0000256" key="2">
    <source>
        <dbReference type="ARBA" id="ARBA00007251"/>
    </source>
</evidence>
<dbReference type="Pfam" id="PF00664">
    <property type="entry name" value="ABC_membrane"/>
    <property type="match status" value="1"/>
</dbReference>
<dbReference type="AlphaFoldDB" id="A0ABD2ZR37"/>
<evidence type="ECO:0000256" key="12">
    <source>
        <dbReference type="RuleBase" id="RU003814"/>
    </source>
</evidence>
<evidence type="ECO:0000256" key="10">
    <source>
        <dbReference type="ARBA" id="ARBA00044228"/>
    </source>
</evidence>
<keyword evidence="16" id="KW-1185">Reference proteome</keyword>
<dbReference type="InterPro" id="IPR036640">
    <property type="entry name" value="ABC1_TM_sf"/>
</dbReference>
<proteinExistence type="inferred from homology"/>
<evidence type="ECO:0000256" key="5">
    <source>
        <dbReference type="ARBA" id="ARBA00022692"/>
    </source>
</evidence>
<evidence type="ECO:0000256" key="7">
    <source>
        <dbReference type="ARBA" id="ARBA00022989"/>
    </source>
</evidence>
<dbReference type="InterPro" id="IPR000649">
    <property type="entry name" value="IF-2B-related"/>
</dbReference>
<dbReference type="InterPro" id="IPR042529">
    <property type="entry name" value="IF_2B-like_C"/>
</dbReference>
<dbReference type="SUPFAM" id="SSF90123">
    <property type="entry name" value="ABC transporter transmembrane region"/>
    <property type="match status" value="1"/>
</dbReference>
<sequence>MRSTNGEVINFRAFGAEKTSDFSRYIHGQWMVSLQVALALIVFYKNLGCVSLATIVSTGLVILIIVLVGKLHDMFQEKLKDLKDGRMRASSKFLRNTRIIKLQAWQLKILSRTQELRNHGAVWLRKLAYNVVMSTFTYWGPQTFVVVFTFGGYIGMETAKLTTELLRSMISTEKLSPTNQAALLIEAVRNVGEKLIARNPVELPIGNIVTRVLDISREEDISLLRSDTGNLTLLPGNDEITVGQSDQRVLFAAAISAECLRPQLLHILRGNMPNSAAACQTYFFEDKRHLFHVFAQELAGKGLKTNAITDSAVFATTVIVGVHAVIANGGVIALVGMDMVALVAQNYAVPFGVADMSFLLNQIVDFLLCKLLLEETYVVP</sequence>
<dbReference type="SUPFAM" id="SSF100950">
    <property type="entry name" value="NagB/RpiA/CoA transferase-like"/>
    <property type="match status" value="1"/>
</dbReference>
<evidence type="ECO:0000256" key="8">
    <source>
        <dbReference type="ARBA" id="ARBA00023136"/>
    </source>
</evidence>
<keyword evidence="5 13" id="KW-0812">Transmembrane</keyword>
<evidence type="ECO:0000256" key="9">
    <source>
        <dbReference type="ARBA" id="ARBA00044122"/>
    </source>
</evidence>
<dbReference type="Gene3D" id="1.20.1560.10">
    <property type="entry name" value="ABC transporter type 1, transmembrane domain"/>
    <property type="match status" value="1"/>
</dbReference>
<comment type="subcellular location">
    <subcellularLocation>
        <location evidence="1">Cytoplasm</location>
        <location evidence="1">Cytosol</location>
    </subcellularLocation>
</comment>
<comment type="subunit">
    <text evidence="11">Component of the translation initiation factor 2B (eIF2B) complex which is a heterodecamer of two sets of five different subunits: alpha, beta, gamma, delta and epsilon. Subunits alpha, beta and delta comprise a regulatory subcomplex and subunits epsilon and gamma comprise a catalytic subcomplex. Within the complex, the hexameric regulatory complex resides at the center, with the two heterodimeric catalytic subcomplexes bound on opposite sides.</text>
</comment>
<evidence type="ECO:0000313" key="15">
    <source>
        <dbReference type="EMBL" id="KAL3520128.1"/>
    </source>
</evidence>
<dbReference type="Pfam" id="PF01008">
    <property type="entry name" value="IF-2B"/>
    <property type="match status" value="1"/>
</dbReference>
<evidence type="ECO:0000256" key="4">
    <source>
        <dbReference type="ARBA" id="ARBA00022540"/>
    </source>
</evidence>
<evidence type="ECO:0000256" key="11">
    <source>
        <dbReference type="ARBA" id="ARBA00046432"/>
    </source>
</evidence>
<evidence type="ECO:0000256" key="6">
    <source>
        <dbReference type="ARBA" id="ARBA00022917"/>
    </source>
</evidence>
<protein>
    <recommendedName>
        <fullName evidence="9">Translation initiation factor eIF2B subunit beta</fullName>
    </recommendedName>
    <alternativeName>
        <fullName evidence="10">eIF2B GDP-GTP exchange factor subunit beta</fullName>
    </alternativeName>
</protein>
<organism evidence="15 16">
    <name type="scientific">Cinchona calisaya</name>
    <dbReference type="NCBI Taxonomy" id="153742"/>
    <lineage>
        <taxon>Eukaryota</taxon>
        <taxon>Viridiplantae</taxon>
        <taxon>Streptophyta</taxon>
        <taxon>Embryophyta</taxon>
        <taxon>Tracheophyta</taxon>
        <taxon>Spermatophyta</taxon>
        <taxon>Magnoliopsida</taxon>
        <taxon>eudicotyledons</taxon>
        <taxon>Gunneridae</taxon>
        <taxon>Pentapetalae</taxon>
        <taxon>asterids</taxon>
        <taxon>lamiids</taxon>
        <taxon>Gentianales</taxon>
        <taxon>Rubiaceae</taxon>
        <taxon>Cinchonoideae</taxon>
        <taxon>Cinchoneae</taxon>
        <taxon>Cinchona</taxon>
    </lineage>
</organism>
<dbReference type="PANTHER" id="PTHR45859">
    <property type="entry name" value="TRANSLATION INITIATION FACTOR EIF-2B SUBUNIT BETA"/>
    <property type="match status" value="1"/>
</dbReference>
<dbReference type="EMBL" id="JBJUIK010000008">
    <property type="protein sequence ID" value="KAL3520128.1"/>
    <property type="molecule type" value="Genomic_DNA"/>
</dbReference>
<comment type="caution">
    <text evidence="15">The sequence shown here is derived from an EMBL/GenBank/DDBJ whole genome shotgun (WGS) entry which is preliminary data.</text>
</comment>
<evidence type="ECO:0000256" key="13">
    <source>
        <dbReference type="SAM" id="Phobius"/>
    </source>
</evidence>
<dbReference type="Gene3D" id="3.40.50.10470">
    <property type="entry name" value="Translation initiation factor eif-2b, domain 2"/>
    <property type="match status" value="1"/>
</dbReference>
<keyword evidence="6" id="KW-0648">Protein biosynthesis</keyword>
<comment type="similarity">
    <text evidence="2 12">Belongs to the eIF-2B alpha/beta/delta subunits family.</text>
</comment>
<feature type="transmembrane region" description="Helical" evidence="13">
    <location>
        <begin position="50"/>
        <end position="69"/>
    </location>
</feature>
<reference evidence="15 16" key="1">
    <citation type="submission" date="2024-11" db="EMBL/GenBank/DDBJ databases">
        <title>A near-complete genome assembly of Cinchona calisaya.</title>
        <authorList>
            <person name="Lian D.C."/>
            <person name="Zhao X.W."/>
            <person name="Wei L."/>
        </authorList>
    </citation>
    <scope>NUCLEOTIDE SEQUENCE [LARGE SCALE GENOMIC DNA]</scope>
    <source>
        <tissue evidence="15">Nenye</tissue>
    </source>
</reference>
<accession>A0ABD2ZR37</accession>
<keyword evidence="4" id="KW-0396">Initiation factor</keyword>
<dbReference type="GO" id="GO:0005829">
    <property type="term" value="C:cytosol"/>
    <property type="evidence" value="ECO:0007669"/>
    <property type="project" value="UniProtKB-SubCell"/>
</dbReference>
<feature type="domain" description="ABC transmembrane type-1" evidence="14">
    <location>
        <begin position="5"/>
        <end position="169"/>
    </location>
</feature>
<dbReference type="GO" id="GO:0003743">
    <property type="term" value="F:translation initiation factor activity"/>
    <property type="evidence" value="ECO:0007669"/>
    <property type="project" value="UniProtKB-KW"/>
</dbReference>
<dbReference type="InterPro" id="IPR011527">
    <property type="entry name" value="ABC1_TM_dom"/>
</dbReference>
<dbReference type="PANTHER" id="PTHR45859:SF1">
    <property type="entry name" value="TRANSLATION INITIATION FACTOR EIF-2B SUBUNIT BETA"/>
    <property type="match status" value="1"/>
</dbReference>
<name>A0ABD2ZR37_9GENT</name>
<dbReference type="InterPro" id="IPR051855">
    <property type="entry name" value="eIF2B_beta_subunit"/>
</dbReference>
<dbReference type="InterPro" id="IPR037171">
    <property type="entry name" value="NagB/RpiA_transferase-like"/>
</dbReference>
<dbReference type="Proteomes" id="UP001630127">
    <property type="component" value="Unassembled WGS sequence"/>
</dbReference>
<gene>
    <name evidence="15" type="ORF">ACH5RR_018277</name>
</gene>
<evidence type="ECO:0000259" key="14">
    <source>
        <dbReference type="Pfam" id="PF00664"/>
    </source>
</evidence>
<evidence type="ECO:0000313" key="16">
    <source>
        <dbReference type="Proteomes" id="UP001630127"/>
    </source>
</evidence>